<reference evidence="1 2" key="2">
    <citation type="journal article" date="2022" name="Mol. Ecol. Resour.">
        <title>The genomes of chicory, endive, great burdock and yacon provide insights into Asteraceae paleo-polyploidization history and plant inulin production.</title>
        <authorList>
            <person name="Fan W."/>
            <person name="Wang S."/>
            <person name="Wang H."/>
            <person name="Wang A."/>
            <person name="Jiang F."/>
            <person name="Liu H."/>
            <person name="Zhao H."/>
            <person name="Xu D."/>
            <person name="Zhang Y."/>
        </authorList>
    </citation>
    <scope>NUCLEOTIDE SEQUENCE [LARGE SCALE GENOMIC DNA]</scope>
    <source>
        <strain evidence="2">cv. Yunnan</strain>
        <tissue evidence="1">Leaves</tissue>
    </source>
</reference>
<reference evidence="2" key="1">
    <citation type="journal article" date="2022" name="Mol. Ecol. Resour.">
        <title>The genomes of chicory, endive, great burdock and yacon provide insights into Asteraceae palaeo-polyploidization history and plant inulin production.</title>
        <authorList>
            <person name="Fan W."/>
            <person name="Wang S."/>
            <person name="Wang H."/>
            <person name="Wang A."/>
            <person name="Jiang F."/>
            <person name="Liu H."/>
            <person name="Zhao H."/>
            <person name="Xu D."/>
            <person name="Zhang Y."/>
        </authorList>
    </citation>
    <scope>NUCLEOTIDE SEQUENCE [LARGE SCALE GENOMIC DNA]</scope>
    <source>
        <strain evidence="2">cv. Yunnan</strain>
    </source>
</reference>
<dbReference type="EMBL" id="CM042035">
    <property type="protein sequence ID" value="KAI3754821.1"/>
    <property type="molecule type" value="Genomic_DNA"/>
</dbReference>
<protein>
    <submittedName>
        <fullName evidence="1">Uncharacterized protein</fullName>
    </submittedName>
</protein>
<evidence type="ECO:0000313" key="2">
    <source>
        <dbReference type="Proteomes" id="UP001056120"/>
    </source>
</evidence>
<accession>A0ACB9E7Y1</accession>
<gene>
    <name evidence="1" type="ORF">L1987_54612</name>
</gene>
<evidence type="ECO:0000313" key="1">
    <source>
        <dbReference type="EMBL" id="KAI3754821.1"/>
    </source>
</evidence>
<organism evidence="1 2">
    <name type="scientific">Smallanthus sonchifolius</name>
    <dbReference type="NCBI Taxonomy" id="185202"/>
    <lineage>
        <taxon>Eukaryota</taxon>
        <taxon>Viridiplantae</taxon>
        <taxon>Streptophyta</taxon>
        <taxon>Embryophyta</taxon>
        <taxon>Tracheophyta</taxon>
        <taxon>Spermatophyta</taxon>
        <taxon>Magnoliopsida</taxon>
        <taxon>eudicotyledons</taxon>
        <taxon>Gunneridae</taxon>
        <taxon>Pentapetalae</taxon>
        <taxon>asterids</taxon>
        <taxon>campanulids</taxon>
        <taxon>Asterales</taxon>
        <taxon>Asteraceae</taxon>
        <taxon>Asteroideae</taxon>
        <taxon>Heliantheae alliance</taxon>
        <taxon>Millerieae</taxon>
        <taxon>Smallanthus</taxon>
    </lineage>
</organism>
<comment type="caution">
    <text evidence="1">The sequence shown here is derived from an EMBL/GenBank/DDBJ whole genome shotgun (WGS) entry which is preliminary data.</text>
</comment>
<sequence>MKHLDVGHVVNKKKTEWIDNSFDFDAPNYNIGLTQDETPGYGQDVGHVVNKKLMEGTDNNFDFDAPNYSIDLTQDETPAEVNEALEYSKQNKDDVILASYSSGLTLDEPEIGI</sequence>
<proteinExistence type="predicted"/>
<keyword evidence="2" id="KW-1185">Reference proteome</keyword>
<name>A0ACB9E7Y1_9ASTR</name>
<dbReference type="Proteomes" id="UP001056120">
    <property type="component" value="Linkage Group LG18"/>
</dbReference>